<evidence type="ECO:0000256" key="7">
    <source>
        <dbReference type="ARBA" id="ARBA00044944"/>
    </source>
</evidence>
<evidence type="ECO:0000256" key="6">
    <source>
        <dbReference type="ARBA" id="ARBA00023136"/>
    </source>
</evidence>
<dbReference type="Ensembl" id="ENSMSIT00000003047.1">
    <property type="protein sequence ID" value="ENSMSIP00000002388.1"/>
    <property type="gene ID" value="ENSMSIG00000002249.1"/>
</dbReference>
<reference evidence="9" key="2">
    <citation type="submission" date="2025-09" db="UniProtKB">
        <authorList>
            <consortium name="Ensembl"/>
        </authorList>
    </citation>
    <scope>IDENTIFICATION</scope>
</reference>
<dbReference type="GO" id="GO:0034551">
    <property type="term" value="P:mitochondrial respiratory chain complex III assembly"/>
    <property type="evidence" value="ECO:0007669"/>
    <property type="project" value="InterPro"/>
</dbReference>
<dbReference type="PANTHER" id="PTHR28492:SF1">
    <property type="entry name" value="UBIQUINOL-CYTOCHROME-C REDUCTASE COMPLEX ASSEMBLY FACTOR 6"/>
    <property type="match status" value="1"/>
</dbReference>
<sequence length="145" mass="15823">DSWLTKGWKRSIPPPPPPFPAPSPSETIECACAGIAPAFRSVAASDRVLWFLPAGGPSWFWSDPVTCLPARVHSALSTMPGGVPWSAYLKMLSSSLLAMCAGAQVVHWYYLPDLTIPEIPPKPGELKTELLGLKERRHEPHVSQQ</sequence>
<keyword evidence="2" id="KW-0812">Transmembrane</keyword>
<dbReference type="AlphaFoldDB" id="A0A8C6G8X7"/>
<keyword evidence="6" id="KW-0472">Membrane</keyword>
<protein>
    <submittedName>
        <fullName evidence="9">Uncharacterized protein</fullName>
    </submittedName>
</protein>
<evidence type="ECO:0000256" key="4">
    <source>
        <dbReference type="ARBA" id="ARBA00022989"/>
    </source>
</evidence>
<comment type="similarity">
    <text evidence="7">Belongs to the UQCC6 family.</text>
</comment>
<dbReference type="Pfam" id="PF14990">
    <property type="entry name" value="DUF4516"/>
    <property type="match status" value="1"/>
</dbReference>
<name>A0A8C6G8X7_MUSSI</name>
<evidence type="ECO:0000256" key="8">
    <source>
        <dbReference type="SAM" id="MobiDB-lite"/>
    </source>
</evidence>
<reference evidence="9" key="1">
    <citation type="submission" date="2025-08" db="UniProtKB">
        <authorList>
            <consortium name="Ensembl"/>
        </authorList>
    </citation>
    <scope>IDENTIFICATION</scope>
</reference>
<dbReference type="Proteomes" id="UP000694415">
    <property type="component" value="Unplaced"/>
</dbReference>
<evidence type="ECO:0000256" key="5">
    <source>
        <dbReference type="ARBA" id="ARBA00023128"/>
    </source>
</evidence>
<dbReference type="GeneTree" id="ENSGT00390000007685"/>
<evidence type="ECO:0000256" key="1">
    <source>
        <dbReference type="ARBA" id="ARBA00004434"/>
    </source>
</evidence>
<dbReference type="PANTHER" id="PTHR28492">
    <property type="entry name" value="HYPOTHETICAL PROTEIN LOC691921"/>
    <property type="match status" value="1"/>
</dbReference>
<keyword evidence="4" id="KW-1133">Transmembrane helix</keyword>
<dbReference type="InterPro" id="IPR027858">
    <property type="entry name" value="BRAWNIN"/>
</dbReference>
<evidence type="ECO:0000256" key="3">
    <source>
        <dbReference type="ARBA" id="ARBA00022792"/>
    </source>
</evidence>
<evidence type="ECO:0000313" key="10">
    <source>
        <dbReference type="Proteomes" id="UP000694415"/>
    </source>
</evidence>
<keyword evidence="5" id="KW-0496">Mitochondrion</keyword>
<dbReference type="GO" id="GO:0005743">
    <property type="term" value="C:mitochondrial inner membrane"/>
    <property type="evidence" value="ECO:0007669"/>
    <property type="project" value="UniProtKB-SubCell"/>
</dbReference>
<evidence type="ECO:0000256" key="2">
    <source>
        <dbReference type="ARBA" id="ARBA00022692"/>
    </source>
</evidence>
<keyword evidence="3" id="KW-0999">Mitochondrion inner membrane</keyword>
<keyword evidence="10" id="KW-1185">Reference proteome</keyword>
<evidence type="ECO:0000313" key="9">
    <source>
        <dbReference type="Ensembl" id="ENSMSIP00000002388.1"/>
    </source>
</evidence>
<accession>A0A8C6G8X7</accession>
<proteinExistence type="inferred from homology"/>
<feature type="region of interest" description="Disordered" evidence="8">
    <location>
        <begin position="1"/>
        <end position="20"/>
    </location>
</feature>
<comment type="subcellular location">
    <subcellularLocation>
        <location evidence="1">Mitochondrion inner membrane</location>
        <topology evidence="1">Single-pass membrane protein</topology>
    </subcellularLocation>
</comment>
<organism evidence="9 10">
    <name type="scientific">Mus spicilegus</name>
    <name type="common">Mound-building mouse</name>
    <dbReference type="NCBI Taxonomy" id="10103"/>
    <lineage>
        <taxon>Eukaryota</taxon>
        <taxon>Metazoa</taxon>
        <taxon>Chordata</taxon>
        <taxon>Craniata</taxon>
        <taxon>Vertebrata</taxon>
        <taxon>Euteleostomi</taxon>
        <taxon>Mammalia</taxon>
        <taxon>Eutheria</taxon>
        <taxon>Euarchontoglires</taxon>
        <taxon>Glires</taxon>
        <taxon>Rodentia</taxon>
        <taxon>Myomorpha</taxon>
        <taxon>Muroidea</taxon>
        <taxon>Muridae</taxon>
        <taxon>Murinae</taxon>
        <taxon>Mus</taxon>
        <taxon>Mus</taxon>
    </lineage>
</organism>